<dbReference type="GO" id="GO:0000166">
    <property type="term" value="F:nucleotide binding"/>
    <property type="evidence" value="ECO:0007669"/>
    <property type="project" value="InterPro"/>
</dbReference>
<evidence type="ECO:0000256" key="8">
    <source>
        <dbReference type="ARBA" id="ARBA00022723"/>
    </source>
</evidence>
<keyword evidence="15 16" id="KW-0539">Nucleus</keyword>
<dbReference type="CDD" id="cd05535">
    <property type="entry name" value="POLBc_epsilon"/>
    <property type="match status" value="1"/>
</dbReference>
<dbReference type="InterPro" id="IPR023211">
    <property type="entry name" value="DNA_pol_palm_dom_sf"/>
</dbReference>
<keyword evidence="13 16" id="KW-0411">Iron-sulfur</keyword>
<evidence type="ECO:0000256" key="13">
    <source>
        <dbReference type="ARBA" id="ARBA00023014"/>
    </source>
</evidence>
<dbReference type="SUPFAM" id="SSF53098">
    <property type="entry name" value="Ribonuclease H-like"/>
    <property type="match status" value="1"/>
</dbReference>
<evidence type="ECO:0000259" key="18">
    <source>
        <dbReference type="Pfam" id="PF03104"/>
    </source>
</evidence>
<feature type="region of interest" description="Disordered" evidence="17">
    <location>
        <begin position="1224"/>
        <end position="1243"/>
    </location>
</feature>
<dbReference type="GO" id="GO:0008270">
    <property type="term" value="F:zinc ion binding"/>
    <property type="evidence" value="ECO:0007669"/>
    <property type="project" value="UniProtKB-KW"/>
</dbReference>
<proteinExistence type="inferred from homology"/>
<evidence type="ECO:0000259" key="19">
    <source>
        <dbReference type="Pfam" id="PF22634"/>
    </source>
</evidence>
<evidence type="ECO:0000256" key="9">
    <source>
        <dbReference type="ARBA" id="ARBA00022771"/>
    </source>
</evidence>
<dbReference type="PANTHER" id="PTHR10670">
    <property type="entry name" value="DNA POLYMERASE EPSILON CATALYTIC SUBUNIT A"/>
    <property type="match status" value="1"/>
</dbReference>
<dbReference type="FunFam" id="1.10.287.690:FF:000005">
    <property type="entry name" value="DNA polymerase epsilon catalytic subunit"/>
    <property type="match status" value="1"/>
</dbReference>
<dbReference type="FunFam" id="1.10.132.60:FF:000002">
    <property type="entry name" value="DNA polymerase epsilon catalytic subunit"/>
    <property type="match status" value="1"/>
</dbReference>
<evidence type="ECO:0000256" key="5">
    <source>
        <dbReference type="ARBA" id="ARBA00022679"/>
    </source>
</evidence>
<comment type="function">
    <text evidence="16">DNA polymerase II participates in chromosomal DNA replication.</text>
</comment>
<reference evidence="20 21" key="1">
    <citation type="submission" date="2024-01" db="EMBL/GenBank/DDBJ databases">
        <title>The genomes of 5 underutilized Papilionoideae crops provide insights into root nodulation and disease resistanc.</title>
        <authorList>
            <person name="Jiang F."/>
        </authorList>
    </citation>
    <scope>NUCLEOTIDE SEQUENCE [LARGE SCALE GENOMIC DNA]</scope>
    <source>
        <strain evidence="20">LVBAO_FW01</strain>
        <tissue evidence="20">Leaves</tissue>
    </source>
</reference>
<dbReference type="Proteomes" id="UP001367508">
    <property type="component" value="Unassembled WGS sequence"/>
</dbReference>
<keyword evidence="12 16" id="KW-0408">Iron</keyword>
<keyword evidence="14 16" id="KW-0238">DNA-binding</keyword>
<dbReference type="EMBL" id="JAYMYQ010000009">
    <property type="protein sequence ID" value="KAK7312637.1"/>
    <property type="molecule type" value="Genomic_DNA"/>
</dbReference>
<dbReference type="EC" id="2.7.7.7" evidence="16"/>
<dbReference type="Pfam" id="PF03104">
    <property type="entry name" value="DNA_pol_B_exo1"/>
    <property type="match status" value="1"/>
</dbReference>
<feature type="region of interest" description="Disordered" evidence="17">
    <location>
        <begin position="1249"/>
        <end position="1269"/>
    </location>
</feature>
<comment type="similarity">
    <text evidence="3 16">Belongs to the DNA polymerase type-B family.</text>
</comment>
<evidence type="ECO:0000313" key="20">
    <source>
        <dbReference type="EMBL" id="KAK7312637.1"/>
    </source>
</evidence>
<keyword evidence="11 16" id="KW-0239">DNA-directed DNA polymerase</keyword>
<feature type="region of interest" description="Disordered" evidence="17">
    <location>
        <begin position="1345"/>
        <end position="1370"/>
    </location>
</feature>
<dbReference type="GO" id="GO:0008310">
    <property type="term" value="F:single-stranded DNA 3'-5' DNA exonuclease activity"/>
    <property type="evidence" value="ECO:0007669"/>
    <property type="project" value="TreeGrafter"/>
</dbReference>
<dbReference type="InterPro" id="IPR043502">
    <property type="entry name" value="DNA/RNA_pol_sf"/>
</dbReference>
<comment type="catalytic activity">
    <reaction evidence="16">
        <text>DNA(n) + a 2'-deoxyribonucleoside 5'-triphosphate = DNA(n+1) + diphosphate</text>
        <dbReference type="Rhea" id="RHEA:22508"/>
        <dbReference type="Rhea" id="RHEA-COMP:17339"/>
        <dbReference type="Rhea" id="RHEA-COMP:17340"/>
        <dbReference type="ChEBI" id="CHEBI:33019"/>
        <dbReference type="ChEBI" id="CHEBI:61560"/>
        <dbReference type="ChEBI" id="CHEBI:173112"/>
        <dbReference type="EC" id="2.7.7.7"/>
    </reaction>
</comment>
<evidence type="ECO:0000256" key="11">
    <source>
        <dbReference type="ARBA" id="ARBA00022932"/>
    </source>
</evidence>
<comment type="subcellular location">
    <subcellularLocation>
        <location evidence="2 16">Nucleus</location>
    </subcellularLocation>
</comment>
<feature type="domain" description="DNA polymerase epsilon ,catalytic subunit A thumb" evidence="19">
    <location>
        <begin position="1012"/>
        <end position="1187"/>
    </location>
</feature>
<evidence type="ECO:0000256" key="6">
    <source>
        <dbReference type="ARBA" id="ARBA00022695"/>
    </source>
</evidence>
<keyword evidence="7 16" id="KW-0235">DNA replication</keyword>
<dbReference type="Gene3D" id="1.10.132.60">
    <property type="entry name" value="DNA polymerase family B, C-terminal domain"/>
    <property type="match status" value="1"/>
</dbReference>
<dbReference type="FunFam" id="3.90.1600.10:FF:000006">
    <property type="entry name" value="DNA polymerase epsilon catalytic subunit"/>
    <property type="match status" value="1"/>
</dbReference>
<evidence type="ECO:0000313" key="21">
    <source>
        <dbReference type="Proteomes" id="UP001367508"/>
    </source>
</evidence>
<dbReference type="GO" id="GO:0008622">
    <property type="term" value="C:epsilon DNA polymerase complex"/>
    <property type="evidence" value="ECO:0007669"/>
    <property type="project" value="InterPro"/>
</dbReference>
<evidence type="ECO:0000256" key="15">
    <source>
        <dbReference type="ARBA" id="ARBA00023242"/>
    </source>
</evidence>
<dbReference type="Pfam" id="PF22634">
    <property type="entry name" value="POL2_thumb"/>
    <property type="match status" value="1"/>
</dbReference>
<dbReference type="SMART" id="SM00486">
    <property type="entry name" value="POLBc"/>
    <property type="match status" value="1"/>
</dbReference>
<evidence type="ECO:0000256" key="17">
    <source>
        <dbReference type="SAM" id="MobiDB-lite"/>
    </source>
</evidence>
<evidence type="ECO:0000256" key="4">
    <source>
        <dbReference type="ARBA" id="ARBA00022485"/>
    </source>
</evidence>
<dbReference type="InterPro" id="IPR006133">
    <property type="entry name" value="DNA-dir_DNA_pol_B_exonuc"/>
</dbReference>
<dbReference type="Gene3D" id="3.30.342.10">
    <property type="entry name" value="DNA Polymerase, chain B, domain 1"/>
    <property type="match status" value="1"/>
</dbReference>
<dbReference type="GO" id="GO:0045004">
    <property type="term" value="P:DNA replication proofreading"/>
    <property type="evidence" value="ECO:0007669"/>
    <property type="project" value="TreeGrafter"/>
</dbReference>
<evidence type="ECO:0000256" key="16">
    <source>
        <dbReference type="RuleBase" id="RU365029"/>
    </source>
</evidence>
<dbReference type="CDD" id="cd05779">
    <property type="entry name" value="DNA_polB_epsilon_exo"/>
    <property type="match status" value="1"/>
</dbReference>
<comment type="cofactor">
    <cofactor evidence="1 16">
        <name>[4Fe-4S] cluster</name>
        <dbReference type="ChEBI" id="CHEBI:49883"/>
    </cofactor>
</comment>
<keyword evidence="5 16" id="KW-0808">Transferase</keyword>
<evidence type="ECO:0000256" key="2">
    <source>
        <dbReference type="ARBA" id="ARBA00004123"/>
    </source>
</evidence>
<dbReference type="InterPro" id="IPR042087">
    <property type="entry name" value="DNA_pol_B_thumb"/>
</dbReference>
<dbReference type="Gene3D" id="3.30.420.10">
    <property type="entry name" value="Ribonuclease H-like superfamily/Ribonuclease H"/>
    <property type="match status" value="1"/>
</dbReference>
<feature type="domain" description="DNA-directed DNA polymerase family B exonuclease" evidence="18">
    <location>
        <begin position="254"/>
        <end position="460"/>
    </location>
</feature>
<protein>
    <recommendedName>
        <fullName evidence="16">DNA polymerase epsilon catalytic subunit</fullName>
        <ecNumber evidence="16">2.7.7.7</ecNumber>
    </recommendedName>
</protein>
<organism evidence="20 21">
    <name type="scientific">Canavalia gladiata</name>
    <name type="common">Sword bean</name>
    <name type="synonym">Dolichos gladiatus</name>
    <dbReference type="NCBI Taxonomy" id="3824"/>
    <lineage>
        <taxon>Eukaryota</taxon>
        <taxon>Viridiplantae</taxon>
        <taxon>Streptophyta</taxon>
        <taxon>Embryophyta</taxon>
        <taxon>Tracheophyta</taxon>
        <taxon>Spermatophyta</taxon>
        <taxon>Magnoliopsida</taxon>
        <taxon>eudicotyledons</taxon>
        <taxon>Gunneridae</taxon>
        <taxon>Pentapetalae</taxon>
        <taxon>rosids</taxon>
        <taxon>fabids</taxon>
        <taxon>Fabales</taxon>
        <taxon>Fabaceae</taxon>
        <taxon>Papilionoideae</taxon>
        <taxon>50 kb inversion clade</taxon>
        <taxon>NPAAA clade</taxon>
        <taxon>indigoferoid/millettioid clade</taxon>
        <taxon>Phaseoleae</taxon>
        <taxon>Canavalia</taxon>
    </lineage>
</organism>
<dbReference type="InterPro" id="IPR036397">
    <property type="entry name" value="RNaseH_sf"/>
</dbReference>
<keyword evidence="4 16" id="KW-0004">4Fe-4S</keyword>
<dbReference type="GO" id="GO:0003887">
    <property type="term" value="F:DNA-directed DNA polymerase activity"/>
    <property type="evidence" value="ECO:0007669"/>
    <property type="project" value="UniProtKB-KW"/>
</dbReference>
<evidence type="ECO:0000256" key="1">
    <source>
        <dbReference type="ARBA" id="ARBA00001966"/>
    </source>
</evidence>
<feature type="compositionally biased region" description="Polar residues" evidence="17">
    <location>
        <begin position="1224"/>
        <end position="1238"/>
    </location>
</feature>
<evidence type="ECO:0000256" key="7">
    <source>
        <dbReference type="ARBA" id="ARBA00022705"/>
    </source>
</evidence>
<keyword evidence="8 16" id="KW-0479">Metal-binding</keyword>
<dbReference type="GO" id="GO:0000278">
    <property type="term" value="P:mitotic cell cycle"/>
    <property type="evidence" value="ECO:0007669"/>
    <property type="project" value="TreeGrafter"/>
</dbReference>
<keyword evidence="10 16" id="KW-0862">Zinc</keyword>
<dbReference type="GO" id="GO:0051539">
    <property type="term" value="F:4 iron, 4 sulfur cluster binding"/>
    <property type="evidence" value="ECO:0007669"/>
    <property type="project" value="UniProtKB-KW"/>
</dbReference>
<keyword evidence="6 16" id="KW-0548">Nucleotidyltransferase</keyword>
<gene>
    <name evidence="20" type="ORF">VNO77_36644</name>
</gene>
<dbReference type="PANTHER" id="PTHR10670:SF0">
    <property type="entry name" value="DNA POLYMERASE EPSILON CATALYTIC SUBUNIT A"/>
    <property type="match status" value="1"/>
</dbReference>
<accession>A0AAN9KAP4</accession>
<dbReference type="GO" id="GO:0003677">
    <property type="term" value="F:DNA binding"/>
    <property type="evidence" value="ECO:0007669"/>
    <property type="project" value="UniProtKB-KW"/>
</dbReference>
<sequence length="1560" mass="179055">MSGDGRRRDRRDTRMSKKRRLIRNAEDDLHAKLGFDLFSEGEKRLGWLLNFAPAGFGSGGLHCYRRKLHRHECKHFCFEGAEGEGGRDGAGEEILGGVKVSEGGVGEGGVEVVVGDLERGEGAEVAESDGEWPSSYEDEDTHKEYSCVDLYFIAQDKMEMDVEAYIRRRFEGQIADVEIIGKEDLDLKNHLSGLRKSYLKLSFDTVNQLMDVKKALMPVVERNKAKSDAADALNAISIGRREQRPQDFLDCITDLREYDVPYHVRFAIDNDVRCGQWYDVGISNNGVKLEKRTDLLQRAEVRICAFDIETTKLPLKFPDAGYDLIMMISYMVDGQGYLIINRECVGDDINDLEYTPKPEFEGHFKVTNVQNEIELLRLWFSHMQEVKPGIYVTYNGDFFDWPFLEQRAKHHGFKMSDELGFQCDKDQGECRAKYACHLDCFAWVKRDSYLPQGSQGLKAVTKAKLGYDPLEVNPEDMVRFAKEKPQGMPYFVIGVLDLYSCASVATYYLYMTYVHPFIFSLATIIPMSPDEVLRKGSGTLCEMLLMVQAYRANVICPNKHQSDPEKFYNNHPLESETYIGGHVECLESGVFRSDIPSSFTLESSAYQQLINNLDRDLQYAIRVEGKMDLESVSNYDEVKNAIMEKLVKLRDAPIRQECPLIYHLDVAAMYPNIILTNRLQPPSIVTDEVCTACDFNRPGKNCLRKLEWVWRGEIFMAKKSDYYHLKENIESEFVDGSAEGSSIRFHDLPKLEQQSRLKERLKIYCQKAYKRVHDKPVTELREAGICMRENPFYVDTVRSFRDRRYEYKGLNKVWKGKLSEAKASGNSMKIQEAQDMVVLYDSLQLAHKCILNSFYGYVMRKGARWYSMEMAGVVTYTGAKIIQNARLLVEKIGKPLELDTDGIWCALPGSFPENFTFKTKDSKKLTISYPCVMLNVDVAINNTNDQYQTLTDPIRKTYTTHSECSIEFEVDGPYKAMILPASKEEGILIKKRYAVFNDDGSLAELKGFEIKRRGELKLIKVFQAELFDKFLHGCTLEECYSAVASVANCWLDLLDNQGKDIADSELLDYISESSTMSKSLVDYGAQKSCAVTTARRLADFLGDTMVKDKGLRCQYIVASEPKGTPVSERAVPVAIFETDAEVMKFYVRKWCKVSSDVGIRSIIDWSYYKQRLSSTIQKIITIPAAMQKVANPVPRVVHPDWLHKKVREKEDKFRQRKLVDAFNSINRNEPSKTHNGSNRVHHVMDDETVNDLEDFGNKGRSSLSGPRPIMRHYEANNERHSMKLSGHEDSEKQHNDNSSKDKLLSPLQQNEISCENVDRNVDYQGWLQIKKRKWKDILERRKKRRLENSKKSNRSNGILEQMNDKGTKGRNNVSSYLRRLEADLKQYHWQIIQLVQSSEVGLFFAWVVVNGIMHKIPVSVPRVFYLNSRSQITEDFLGKCVNKTPTHGRDAEKFQVRRVNKTLPHGRLCYNLYEVTINEVQYREASKLLAALLADPDVEFVSNWHQSCVKGLWVCNHMGEKVLMVSTKMEARLHSMKRLLESWNRRTGVETCKKLEDMMP</sequence>
<dbReference type="SUPFAM" id="SSF56672">
    <property type="entry name" value="DNA/RNA polymerases"/>
    <property type="match status" value="1"/>
</dbReference>
<evidence type="ECO:0000256" key="14">
    <source>
        <dbReference type="ARBA" id="ARBA00023125"/>
    </source>
</evidence>
<dbReference type="GO" id="GO:0006287">
    <property type="term" value="P:base-excision repair, gap-filling"/>
    <property type="evidence" value="ECO:0007669"/>
    <property type="project" value="TreeGrafter"/>
</dbReference>
<evidence type="ECO:0000256" key="10">
    <source>
        <dbReference type="ARBA" id="ARBA00022833"/>
    </source>
</evidence>
<dbReference type="InterPro" id="IPR006172">
    <property type="entry name" value="DNA-dir_DNA_pol_B"/>
</dbReference>
<keyword evidence="9 16" id="KW-0863">Zinc-finger</keyword>
<keyword evidence="21" id="KW-1185">Reference proteome</keyword>
<evidence type="ECO:0000256" key="3">
    <source>
        <dbReference type="ARBA" id="ARBA00005755"/>
    </source>
</evidence>
<name>A0AAN9KAP4_CANGL</name>
<dbReference type="Gene3D" id="3.90.1600.10">
    <property type="entry name" value="Palm domain of DNA polymerase"/>
    <property type="match status" value="1"/>
</dbReference>
<dbReference type="FunFam" id="3.30.420.10:FF:000010">
    <property type="entry name" value="DNA polymerase epsilon catalytic subunit"/>
    <property type="match status" value="1"/>
</dbReference>
<comment type="caution">
    <text evidence="20">The sequence shown here is derived from an EMBL/GenBank/DDBJ whole genome shotgun (WGS) entry which is preliminary data.</text>
</comment>
<evidence type="ECO:0000256" key="12">
    <source>
        <dbReference type="ARBA" id="ARBA00023004"/>
    </source>
</evidence>
<dbReference type="InterPro" id="IPR012337">
    <property type="entry name" value="RNaseH-like_sf"/>
</dbReference>
<dbReference type="InterPro" id="IPR055191">
    <property type="entry name" value="POL2_thumb"/>
</dbReference>
<dbReference type="InterPro" id="IPR029703">
    <property type="entry name" value="POL2"/>
</dbReference>
<dbReference type="GO" id="GO:0006297">
    <property type="term" value="P:nucleotide-excision repair, DNA gap filling"/>
    <property type="evidence" value="ECO:0007669"/>
    <property type="project" value="TreeGrafter"/>
</dbReference>
<dbReference type="GO" id="GO:0006272">
    <property type="term" value="P:leading strand elongation"/>
    <property type="evidence" value="ECO:0007669"/>
    <property type="project" value="TreeGrafter"/>
</dbReference>